<comment type="caution">
    <text evidence="3">The sequence shown here is derived from an EMBL/GenBank/DDBJ whole genome shotgun (WGS) entry which is preliminary data.</text>
</comment>
<feature type="domain" description="Fumarylacetoacetase-like C-terminal" evidence="2">
    <location>
        <begin position="65"/>
        <end position="256"/>
    </location>
</feature>
<keyword evidence="1 3" id="KW-0456">Lyase</keyword>
<dbReference type="InterPro" id="IPR011234">
    <property type="entry name" value="Fumarylacetoacetase-like_C"/>
</dbReference>
<dbReference type="InterPro" id="IPR036663">
    <property type="entry name" value="Fumarylacetoacetase_C_sf"/>
</dbReference>
<dbReference type="EC" id="4.2.1.80" evidence="3"/>
<dbReference type="InterPro" id="IPR050772">
    <property type="entry name" value="Hydratase-Decarb/MhpD_sf"/>
</dbReference>
<dbReference type="Proteomes" id="UP001620597">
    <property type="component" value="Unassembled WGS sequence"/>
</dbReference>
<dbReference type="InterPro" id="IPR017632">
    <property type="entry name" value="2-oxopent-4-enoate_hydratase"/>
</dbReference>
<evidence type="ECO:0000259" key="2">
    <source>
        <dbReference type="Pfam" id="PF01557"/>
    </source>
</evidence>
<evidence type="ECO:0000313" key="3">
    <source>
        <dbReference type="EMBL" id="MFK4754137.1"/>
    </source>
</evidence>
<accession>A0ABW8NMB6</accession>
<proteinExistence type="predicted"/>
<gene>
    <name evidence="3" type="primary">dmpE</name>
    <name evidence="3" type="ORF">WG929_17125</name>
</gene>
<evidence type="ECO:0000256" key="1">
    <source>
        <dbReference type="ARBA" id="ARBA00023239"/>
    </source>
</evidence>
<dbReference type="PANTHER" id="PTHR30143">
    <property type="entry name" value="ACID HYDRATASE"/>
    <property type="match status" value="1"/>
</dbReference>
<evidence type="ECO:0000313" key="4">
    <source>
        <dbReference type="Proteomes" id="UP001620597"/>
    </source>
</evidence>
<dbReference type="NCBIfam" id="TIGR03220">
    <property type="entry name" value="catechol_dmpE"/>
    <property type="match status" value="1"/>
</dbReference>
<reference evidence="3 4" key="1">
    <citation type="submission" date="2024-03" db="EMBL/GenBank/DDBJ databases">
        <title>High-quality draft genome sequence of Oceanobacter sp. wDCs-4.</title>
        <authorList>
            <person name="Dong C."/>
        </authorList>
    </citation>
    <scope>NUCLEOTIDE SEQUENCE [LARGE SCALE GENOMIC DNA]</scope>
    <source>
        <strain evidence="4">wDCs-4</strain>
    </source>
</reference>
<dbReference type="EMBL" id="JBBKTX010000025">
    <property type="protein sequence ID" value="MFK4754137.1"/>
    <property type="molecule type" value="Genomic_DNA"/>
</dbReference>
<name>A0ABW8NMB6_9GAMM</name>
<dbReference type="SUPFAM" id="SSF56529">
    <property type="entry name" value="FAH"/>
    <property type="match status" value="1"/>
</dbReference>
<dbReference type="Gene3D" id="3.90.850.10">
    <property type="entry name" value="Fumarylacetoacetase-like, C-terminal domain"/>
    <property type="match status" value="1"/>
</dbReference>
<protein>
    <submittedName>
        <fullName evidence="3">2-oxopent-4-enoate hydratase</fullName>
        <ecNumber evidence="3">4.2.1.80</ecNumber>
    </submittedName>
</protein>
<keyword evidence="4" id="KW-1185">Reference proteome</keyword>
<dbReference type="GO" id="GO:0008684">
    <property type="term" value="F:2-oxopent-4-enoate hydratase activity"/>
    <property type="evidence" value="ECO:0007669"/>
    <property type="project" value="UniProtKB-EC"/>
</dbReference>
<dbReference type="Pfam" id="PF01557">
    <property type="entry name" value="FAA_hydrolase"/>
    <property type="match status" value="1"/>
</dbReference>
<organism evidence="3 4">
    <name type="scientific">Oceanobacter antarcticus</name>
    <dbReference type="NCBI Taxonomy" id="3133425"/>
    <lineage>
        <taxon>Bacteria</taxon>
        <taxon>Pseudomonadati</taxon>
        <taxon>Pseudomonadota</taxon>
        <taxon>Gammaproteobacteria</taxon>
        <taxon>Oceanospirillales</taxon>
        <taxon>Oceanospirillaceae</taxon>
        <taxon>Oceanobacter</taxon>
    </lineage>
</organism>
<dbReference type="PANTHER" id="PTHR30143:SF0">
    <property type="entry name" value="2-KETO-4-PENTENOATE HYDRATASE"/>
    <property type="match status" value="1"/>
</dbReference>
<sequence>MNNELINQLGDELYNAFVSQTTLVPFTEQFPDISLEDAYRIQQRFIQCRLDAGESVVGKKIGVTSKPVQDFLGVFQPDFGQLTSNMIYAEGDTMNLDELIQPKAEAELAFILKEDLQGPGITAMDVIRATDYVVPCFEIVDSRIDNWKIKIQDTVADNASCGVYVLGETRGDPKKLDLTLAGMVLEKNGELLSTSTGAAVQGSPVNAVAWLANTLGTLGIPFKAGEVILSGSQSQLVPIENGDTLTCTVGGLGSCSVSFQGHTAVQRKAQTTSQENQA</sequence>